<comment type="subcellular location">
    <subcellularLocation>
        <location evidence="1">Golgi apparatus membrane</location>
        <topology evidence="1">Single-pass membrane protein</topology>
    </subcellularLocation>
</comment>
<evidence type="ECO:0000256" key="3">
    <source>
        <dbReference type="ARBA" id="ARBA00022989"/>
    </source>
</evidence>
<evidence type="ECO:0000256" key="2">
    <source>
        <dbReference type="ARBA" id="ARBA00022692"/>
    </source>
</evidence>
<keyword evidence="6" id="KW-0325">Glycoprotein</keyword>
<protein>
    <recommendedName>
        <fullName evidence="8">SREBP regulating gene protein</fullName>
    </recommendedName>
</protein>
<evidence type="ECO:0000256" key="7">
    <source>
        <dbReference type="ARBA" id="ARBA00023461"/>
    </source>
</evidence>
<evidence type="ECO:0000313" key="9">
    <source>
        <dbReference type="EMBL" id="CCO16630.1"/>
    </source>
</evidence>
<dbReference type="Proteomes" id="UP000198341">
    <property type="component" value="Chromosome 5"/>
</dbReference>
<dbReference type="PANTHER" id="PTHR13481">
    <property type="entry name" value="SREBP REGULATING GENE PROTEIN"/>
    <property type="match status" value="1"/>
</dbReference>
<dbReference type="OrthoDB" id="70142at2759"/>
<dbReference type="AlphaFoldDB" id="K8EVZ3"/>
<dbReference type="eggNOG" id="KOG3136">
    <property type="taxonomic scope" value="Eukaryota"/>
</dbReference>
<evidence type="ECO:0000256" key="1">
    <source>
        <dbReference type="ARBA" id="ARBA00004194"/>
    </source>
</evidence>
<keyword evidence="4" id="KW-0333">Golgi apparatus</keyword>
<dbReference type="GO" id="GO:2000640">
    <property type="term" value="P:positive regulation of SREBP signaling pathway"/>
    <property type="evidence" value="ECO:0007669"/>
    <property type="project" value="InterPro"/>
</dbReference>
<evidence type="ECO:0000256" key="4">
    <source>
        <dbReference type="ARBA" id="ARBA00023034"/>
    </source>
</evidence>
<evidence type="ECO:0000256" key="8">
    <source>
        <dbReference type="ARBA" id="ARBA00023485"/>
    </source>
</evidence>
<dbReference type="EMBL" id="FO082274">
    <property type="protein sequence ID" value="CCO16630.1"/>
    <property type="molecule type" value="Genomic_DNA"/>
</dbReference>
<keyword evidence="3" id="KW-1133">Transmembrane helix</keyword>
<gene>
    <name evidence="9" type="ORF">Bathy05g03150</name>
</gene>
<comment type="similarity">
    <text evidence="7">Belongs to the SPRING family.</text>
</comment>
<organism evidence="9 10">
    <name type="scientific">Bathycoccus prasinos</name>
    <dbReference type="NCBI Taxonomy" id="41875"/>
    <lineage>
        <taxon>Eukaryota</taxon>
        <taxon>Viridiplantae</taxon>
        <taxon>Chlorophyta</taxon>
        <taxon>Mamiellophyceae</taxon>
        <taxon>Mamiellales</taxon>
        <taxon>Bathycoccaceae</taxon>
        <taxon>Bathycoccus</taxon>
    </lineage>
</organism>
<sequence>MDEEKRQCVNTKQGLHHITDDNGYTCDWFDVFPPTGCCPPEKAIEKRYGCSACDLAKGGETEKCCGTYESCVSCCQNAKVSTAETDRTREPIGRMQPQTGYFSDAFSHCKSKCRTQPTVTVHESTYGYEKRFCFGTFPRDKDPTPPRGFKPK</sequence>
<keyword evidence="5" id="KW-0472">Membrane</keyword>
<evidence type="ECO:0000313" key="10">
    <source>
        <dbReference type="Proteomes" id="UP000198341"/>
    </source>
</evidence>
<dbReference type="InterPro" id="IPR019352">
    <property type="entry name" value="SPRING1"/>
</dbReference>
<dbReference type="PANTHER" id="PTHR13481:SF0">
    <property type="entry name" value="SREBP REGULATING GENE PROTEIN"/>
    <property type="match status" value="1"/>
</dbReference>
<dbReference type="Pfam" id="PF10218">
    <property type="entry name" value="SPRING1"/>
    <property type="match status" value="1"/>
</dbReference>
<dbReference type="RefSeq" id="XP_007513072.1">
    <property type="nucleotide sequence ID" value="XM_007513010.1"/>
</dbReference>
<proteinExistence type="inferred from homology"/>
<reference evidence="9 10" key="1">
    <citation type="submission" date="2011-10" db="EMBL/GenBank/DDBJ databases">
        <authorList>
            <person name="Genoscope - CEA"/>
        </authorList>
    </citation>
    <scope>NUCLEOTIDE SEQUENCE [LARGE SCALE GENOMIC DNA]</scope>
    <source>
        <strain evidence="9 10">RCC 1105</strain>
    </source>
</reference>
<keyword evidence="2" id="KW-0812">Transmembrane</keyword>
<dbReference type="KEGG" id="bpg:Bathy05g03150"/>
<name>K8EVZ3_9CHLO</name>
<dbReference type="GeneID" id="19015818"/>
<keyword evidence="10" id="KW-1185">Reference proteome</keyword>
<evidence type="ECO:0000256" key="6">
    <source>
        <dbReference type="ARBA" id="ARBA00023180"/>
    </source>
</evidence>
<evidence type="ECO:0000256" key="5">
    <source>
        <dbReference type="ARBA" id="ARBA00023136"/>
    </source>
</evidence>
<accession>K8EVZ3</accession>
<dbReference type="GO" id="GO:0000139">
    <property type="term" value="C:Golgi membrane"/>
    <property type="evidence" value="ECO:0007669"/>
    <property type="project" value="UniProtKB-SubCell"/>
</dbReference>